<dbReference type="GO" id="GO:0016787">
    <property type="term" value="F:hydrolase activity"/>
    <property type="evidence" value="ECO:0007669"/>
    <property type="project" value="UniProtKB-KW"/>
</dbReference>
<keyword evidence="1" id="KW-0547">Nucleotide-binding</keyword>
<keyword evidence="2" id="KW-0378">Hydrolase</keyword>
<evidence type="ECO:0000313" key="6">
    <source>
        <dbReference type="EMBL" id="RDY66937.1"/>
    </source>
</evidence>
<dbReference type="InterPro" id="IPR014016">
    <property type="entry name" value="UvrD-like_ATP-bd"/>
</dbReference>
<evidence type="ECO:0000256" key="4">
    <source>
        <dbReference type="ARBA" id="ARBA00022840"/>
    </source>
</evidence>
<dbReference type="GO" id="GO:0005524">
    <property type="term" value="F:ATP binding"/>
    <property type="evidence" value="ECO:0007669"/>
    <property type="project" value="UniProtKB-KW"/>
</dbReference>
<name>A0A3D8VBY5_9BACI</name>
<sequence>MINKRVQEWEPTNGLSLEKNAIESITSNRSLLVLAGPGAGKTELLAQKVGYLFHENSTLRTPKKILAISFKRDAAKNLSERVEKRFGAEASKSFVSKTFDSFAKGLLDSFSLGIPENYRPDKNYKIAIQNKKQNDIRAAFDLTGAVKKKGLTDSQYNKKLNDVLIKNKLPLDVGKSTHTKIIGAWSYLLRGKGSLEPSLNFQMIWIGYT</sequence>
<dbReference type="Gene3D" id="3.40.50.300">
    <property type="entry name" value="P-loop containing nucleotide triphosphate hydrolases"/>
    <property type="match status" value="1"/>
</dbReference>
<gene>
    <name evidence="6" type="ORF">DXT76_20310</name>
</gene>
<protein>
    <recommendedName>
        <fullName evidence="5">UvrD-like helicase ATP-binding domain-containing protein</fullName>
    </recommendedName>
</protein>
<evidence type="ECO:0000313" key="7">
    <source>
        <dbReference type="Proteomes" id="UP000257032"/>
    </source>
</evidence>
<feature type="domain" description="UvrD-like helicase ATP-binding" evidence="5">
    <location>
        <begin position="19"/>
        <end position="158"/>
    </location>
</feature>
<accession>A0A3D8VBY5</accession>
<reference evidence="6 7" key="1">
    <citation type="submission" date="2018-08" db="EMBL/GenBank/DDBJ databases">
        <title>Genome sequence of strict halophilic Halobacillus trueperi SS1 isolated from Lunsu, a salty water body of North West Himalayas.</title>
        <authorList>
            <person name="Gupta S."/>
            <person name="Sharma P."/>
            <person name="Dev K."/>
            <person name="Baumler D."/>
            <person name="Sourirajan A."/>
        </authorList>
    </citation>
    <scope>NUCLEOTIDE SEQUENCE [LARGE SCALE GENOMIC DNA]</scope>
    <source>
        <strain evidence="6 7">SS1</strain>
    </source>
</reference>
<dbReference type="AlphaFoldDB" id="A0A3D8VBY5"/>
<dbReference type="InterPro" id="IPR000212">
    <property type="entry name" value="DNA_helicase_UvrD/REP"/>
</dbReference>
<evidence type="ECO:0000256" key="3">
    <source>
        <dbReference type="ARBA" id="ARBA00022806"/>
    </source>
</evidence>
<proteinExistence type="predicted"/>
<dbReference type="GO" id="GO:0003677">
    <property type="term" value="F:DNA binding"/>
    <property type="evidence" value="ECO:0007669"/>
    <property type="project" value="InterPro"/>
</dbReference>
<dbReference type="GO" id="GO:0003678">
    <property type="term" value="F:DNA helicase activity"/>
    <property type="evidence" value="ECO:0007669"/>
    <property type="project" value="InterPro"/>
</dbReference>
<dbReference type="InterPro" id="IPR027417">
    <property type="entry name" value="P-loop_NTPase"/>
</dbReference>
<keyword evidence="4" id="KW-0067">ATP-binding</keyword>
<comment type="caution">
    <text evidence="6">The sequence shown here is derived from an EMBL/GenBank/DDBJ whole genome shotgun (WGS) entry which is preliminary data.</text>
</comment>
<dbReference type="PANTHER" id="PTHR11070">
    <property type="entry name" value="UVRD / RECB / PCRA DNA HELICASE FAMILY MEMBER"/>
    <property type="match status" value="1"/>
</dbReference>
<dbReference type="RefSeq" id="WP_115895196.1">
    <property type="nucleotide sequence ID" value="NZ_QTLC01000079.1"/>
</dbReference>
<keyword evidence="3" id="KW-0347">Helicase</keyword>
<dbReference type="Proteomes" id="UP000257032">
    <property type="component" value="Unassembled WGS sequence"/>
</dbReference>
<evidence type="ECO:0000259" key="5">
    <source>
        <dbReference type="Pfam" id="PF00580"/>
    </source>
</evidence>
<organism evidence="6 7">
    <name type="scientific">Halobacillus trueperi</name>
    <dbReference type="NCBI Taxonomy" id="156205"/>
    <lineage>
        <taxon>Bacteria</taxon>
        <taxon>Bacillati</taxon>
        <taxon>Bacillota</taxon>
        <taxon>Bacilli</taxon>
        <taxon>Bacillales</taxon>
        <taxon>Bacillaceae</taxon>
        <taxon>Halobacillus</taxon>
    </lineage>
</organism>
<dbReference type="EMBL" id="QTLC01000079">
    <property type="protein sequence ID" value="RDY66937.1"/>
    <property type="molecule type" value="Genomic_DNA"/>
</dbReference>
<evidence type="ECO:0000256" key="2">
    <source>
        <dbReference type="ARBA" id="ARBA00022801"/>
    </source>
</evidence>
<evidence type="ECO:0000256" key="1">
    <source>
        <dbReference type="ARBA" id="ARBA00022741"/>
    </source>
</evidence>
<dbReference type="SUPFAM" id="SSF52540">
    <property type="entry name" value="P-loop containing nucleoside triphosphate hydrolases"/>
    <property type="match status" value="1"/>
</dbReference>
<dbReference type="Pfam" id="PF00580">
    <property type="entry name" value="UvrD-helicase"/>
    <property type="match status" value="1"/>
</dbReference>